<protein>
    <submittedName>
        <fullName evidence="1">Uncharacterized protein</fullName>
    </submittedName>
</protein>
<evidence type="ECO:0000313" key="2">
    <source>
        <dbReference type="Proteomes" id="UP000316759"/>
    </source>
</evidence>
<dbReference type="AlphaFoldDB" id="A0A504YBI7"/>
<reference evidence="1 2" key="1">
    <citation type="submission" date="2019-04" db="EMBL/GenBank/DDBJ databases">
        <title>Annotation for the trematode Fasciola gigantica.</title>
        <authorList>
            <person name="Choi Y.-J."/>
        </authorList>
    </citation>
    <scope>NUCLEOTIDE SEQUENCE [LARGE SCALE GENOMIC DNA]</scope>
    <source>
        <strain evidence="1">Uganda_cow_1</strain>
    </source>
</reference>
<organism evidence="1 2">
    <name type="scientific">Fasciola gigantica</name>
    <name type="common">Giant liver fluke</name>
    <dbReference type="NCBI Taxonomy" id="46835"/>
    <lineage>
        <taxon>Eukaryota</taxon>
        <taxon>Metazoa</taxon>
        <taxon>Spiralia</taxon>
        <taxon>Lophotrochozoa</taxon>
        <taxon>Platyhelminthes</taxon>
        <taxon>Trematoda</taxon>
        <taxon>Digenea</taxon>
        <taxon>Plagiorchiida</taxon>
        <taxon>Echinostomata</taxon>
        <taxon>Echinostomatoidea</taxon>
        <taxon>Fasciolidae</taxon>
        <taxon>Fasciola</taxon>
    </lineage>
</organism>
<comment type="caution">
    <text evidence="1">The sequence shown here is derived from an EMBL/GenBank/DDBJ whole genome shotgun (WGS) entry which is preliminary data.</text>
</comment>
<sequence>MKVMFTVVEFVGENIVAVINDPWMVGSDHAMWPSVGASRAERLVCHDHPPPVHSKAHKVKVLKDVGKRT</sequence>
<dbReference type="OrthoDB" id="8961818at2759"/>
<dbReference type="Proteomes" id="UP000316759">
    <property type="component" value="Unassembled WGS sequence"/>
</dbReference>
<proteinExistence type="predicted"/>
<name>A0A504YBI7_FASGI</name>
<dbReference type="EMBL" id="SUNJ01012974">
    <property type="protein sequence ID" value="TPP57625.1"/>
    <property type="molecule type" value="Genomic_DNA"/>
</dbReference>
<accession>A0A504YBI7</accession>
<evidence type="ECO:0000313" key="1">
    <source>
        <dbReference type="EMBL" id="TPP57625.1"/>
    </source>
</evidence>
<gene>
    <name evidence="1" type="ORF">FGIG_03936</name>
</gene>
<keyword evidence="2" id="KW-1185">Reference proteome</keyword>